<name>A0A6J5ZFY3_9ZZZZ</name>
<proteinExistence type="predicted"/>
<organism evidence="1">
    <name type="scientific">freshwater metagenome</name>
    <dbReference type="NCBI Taxonomy" id="449393"/>
    <lineage>
        <taxon>unclassified sequences</taxon>
        <taxon>metagenomes</taxon>
        <taxon>ecological metagenomes</taxon>
    </lineage>
</organism>
<dbReference type="AlphaFoldDB" id="A0A6J5ZFY3"/>
<gene>
    <name evidence="1" type="ORF">UFOPK3775_00950</name>
</gene>
<protein>
    <submittedName>
        <fullName evidence="1">Unannotated protein</fullName>
    </submittedName>
</protein>
<evidence type="ECO:0000313" key="1">
    <source>
        <dbReference type="EMBL" id="CAB4341505.1"/>
    </source>
</evidence>
<accession>A0A6J5ZFY3</accession>
<dbReference type="EMBL" id="CAESAK010000136">
    <property type="protein sequence ID" value="CAB4341505.1"/>
    <property type="molecule type" value="Genomic_DNA"/>
</dbReference>
<sequence>MSFEITPTAGQLREMLPELASRMEEDFVLLQLRGLKIVFTKRRLKREMVITIPLTPNHEMNIRAVDVGPGGRKEFVTFVRVPKARMGGKITESAIRETIRAHVEITELTQTDNFIPFSYTLHEPDMETIIRASLEGAYQTRNLVLKPLSKRIAK</sequence>
<reference evidence="1" key="1">
    <citation type="submission" date="2020-05" db="EMBL/GenBank/DDBJ databases">
        <authorList>
            <person name="Chiriac C."/>
            <person name="Salcher M."/>
            <person name="Ghai R."/>
            <person name="Kavagutti S V."/>
        </authorList>
    </citation>
    <scope>NUCLEOTIDE SEQUENCE</scope>
</reference>